<reference evidence="1" key="1">
    <citation type="submission" date="2021-01" db="UniProtKB">
        <authorList>
            <consortium name="EnsemblMetazoa"/>
        </authorList>
    </citation>
    <scope>IDENTIFICATION</scope>
</reference>
<dbReference type="Proteomes" id="UP000002358">
    <property type="component" value="Chromosome 1"/>
</dbReference>
<evidence type="ECO:0000313" key="2">
    <source>
        <dbReference type="Proteomes" id="UP000002358"/>
    </source>
</evidence>
<dbReference type="InParanoid" id="A0A7M7GI32"/>
<keyword evidence="2" id="KW-1185">Reference proteome</keyword>
<organism evidence="1 2">
    <name type="scientific">Nasonia vitripennis</name>
    <name type="common">Parasitic wasp</name>
    <dbReference type="NCBI Taxonomy" id="7425"/>
    <lineage>
        <taxon>Eukaryota</taxon>
        <taxon>Metazoa</taxon>
        <taxon>Ecdysozoa</taxon>
        <taxon>Arthropoda</taxon>
        <taxon>Hexapoda</taxon>
        <taxon>Insecta</taxon>
        <taxon>Pterygota</taxon>
        <taxon>Neoptera</taxon>
        <taxon>Endopterygota</taxon>
        <taxon>Hymenoptera</taxon>
        <taxon>Apocrita</taxon>
        <taxon>Proctotrupomorpha</taxon>
        <taxon>Chalcidoidea</taxon>
        <taxon>Pteromalidae</taxon>
        <taxon>Pteromalinae</taxon>
        <taxon>Nasonia</taxon>
    </lineage>
</organism>
<dbReference type="KEGG" id="nvi:100677863"/>
<dbReference type="RefSeq" id="XP_003426862.3">
    <property type="nucleotide sequence ID" value="XM_003426814.5"/>
</dbReference>
<sequence>MCVVRERAAKAAHCFRVQRCKMMSKVKIALTVLSFAKLVFGEVHYQSRIMNQRVVHYENDYIDFGVRYFGDEGIPYLILKDEITAYNDLDILLYARIYDHAPNYLVKAPLSLCKLLHDESVYEDHPLTKQFNVAQIFNFAGRSCPIDSPIVRLSPYIFPANFSLEQDIGCGYMNVEAKLLKCDDGTDANGESHERNCETLVKIVTLAFLMNDACSTDKSFIEMISDGLTDGPIVLTPDFPAPGQINEAWMQNNNVDPHGFAVSPNRSGEL</sequence>
<proteinExistence type="predicted"/>
<dbReference type="GeneID" id="100677863"/>
<accession>A0A7M7GI32</accession>
<name>A0A7M7GI32_NASVI</name>
<dbReference type="EnsemblMetazoa" id="XM_003426814">
    <property type="protein sequence ID" value="XP_003426862"/>
    <property type="gene ID" value="LOC100677863"/>
</dbReference>
<evidence type="ECO:0000313" key="1">
    <source>
        <dbReference type="EnsemblMetazoa" id="XP_003426862"/>
    </source>
</evidence>
<dbReference type="AlphaFoldDB" id="A0A7M7GI32"/>
<protein>
    <submittedName>
        <fullName evidence="1">Uncharacterized protein</fullName>
    </submittedName>
</protein>
<dbReference type="OrthoDB" id="7693386at2759"/>